<dbReference type="RefSeq" id="WP_171623428.1">
    <property type="nucleotide sequence ID" value="NZ_JABFOQ010000023.1"/>
</dbReference>
<proteinExistence type="predicted"/>
<protein>
    <submittedName>
        <fullName evidence="2">Uncharacterized protein</fullName>
    </submittedName>
</protein>
<keyword evidence="1" id="KW-0812">Transmembrane</keyword>
<dbReference type="Proteomes" id="UP000580344">
    <property type="component" value="Unassembled WGS sequence"/>
</dbReference>
<accession>A0ABX1WN96</accession>
<organism evidence="2 3">
    <name type="scientific">Empedobacter stercoris</name>
    <dbReference type="NCBI Taxonomy" id="1628248"/>
    <lineage>
        <taxon>Bacteria</taxon>
        <taxon>Pseudomonadati</taxon>
        <taxon>Bacteroidota</taxon>
        <taxon>Flavobacteriia</taxon>
        <taxon>Flavobacteriales</taxon>
        <taxon>Weeksellaceae</taxon>
        <taxon>Empedobacter</taxon>
    </lineage>
</organism>
<evidence type="ECO:0000256" key="1">
    <source>
        <dbReference type="SAM" id="Phobius"/>
    </source>
</evidence>
<feature type="transmembrane region" description="Helical" evidence="1">
    <location>
        <begin position="88"/>
        <end position="106"/>
    </location>
</feature>
<evidence type="ECO:0000313" key="2">
    <source>
        <dbReference type="EMBL" id="NOJ76134.1"/>
    </source>
</evidence>
<reference evidence="2 3" key="1">
    <citation type="submission" date="2020-05" db="EMBL/GenBank/DDBJ databases">
        <title>Tigecycline resistant gene in Empedobacter stercoris.</title>
        <authorList>
            <person name="Chen Y."/>
            <person name="Cheng Y."/>
            <person name="Zhou K."/>
        </authorList>
    </citation>
    <scope>NUCLEOTIDE SEQUENCE [LARGE SCALE GENOMIC DNA]</scope>
    <source>
        <strain evidence="2 3">ES202</strain>
    </source>
</reference>
<comment type="caution">
    <text evidence="2">The sequence shown here is derived from an EMBL/GenBank/DDBJ whole genome shotgun (WGS) entry which is preliminary data.</text>
</comment>
<gene>
    <name evidence="2" type="ORF">HMH06_09875</name>
</gene>
<keyword evidence="3" id="KW-1185">Reference proteome</keyword>
<feature type="transmembrane region" description="Helical" evidence="1">
    <location>
        <begin position="7"/>
        <end position="25"/>
    </location>
</feature>
<sequence length="118" mass="14094">MILRNKKIIENILIIAVVIFCIFFTNKMNHIEENEKIRIELLTDQNKSYKTILESKNLGENEIKKHENIILICQSKLDKLEPISNNNYYLFFLIIILGLFIFYVSLNKLYPENKRRTT</sequence>
<name>A0ABX1WN96_9FLAO</name>
<evidence type="ECO:0000313" key="3">
    <source>
        <dbReference type="Proteomes" id="UP000580344"/>
    </source>
</evidence>
<keyword evidence="1" id="KW-0472">Membrane</keyword>
<keyword evidence="1" id="KW-1133">Transmembrane helix</keyword>
<dbReference type="EMBL" id="JABFOQ010000023">
    <property type="protein sequence ID" value="NOJ76134.1"/>
    <property type="molecule type" value="Genomic_DNA"/>
</dbReference>